<dbReference type="InterPro" id="IPR029063">
    <property type="entry name" value="SAM-dependent_MTases_sf"/>
</dbReference>
<gene>
    <name evidence="2" type="ORF">C8E97_0587</name>
</gene>
<dbReference type="RefSeq" id="WP_121001380.1">
    <property type="nucleotide sequence ID" value="NZ_RBXO01000001.1"/>
</dbReference>
<comment type="caution">
    <text evidence="2">The sequence shown here is derived from an EMBL/GenBank/DDBJ whole genome shotgun (WGS) entry which is preliminary data.</text>
</comment>
<keyword evidence="3" id="KW-1185">Reference proteome</keyword>
<dbReference type="Pfam" id="PF08241">
    <property type="entry name" value="Methyltransf_11"/>
    <property type="match status" value="1"/>
</dbReference>
<name>A0A495VWM2_9PSEU</name>
<dbReference type="SUPFAM" id="SSF53335">
    <property type="entry name" value="S-adenosyl-L-methionine-dependent methyltransferases"/>
    <property type="match status" value="1"/>
</dbReference>
<feature type="domain" description="Methyltransferase type 11" evidence="1">
    <location>
        <begin position="73"/>
        <end position="167"/>
    </location>
</feature>
<evidence type="ECO:0000259" key="1">
    <source>
        <dbReference type="Pfam" id="PF08241"/>
    </source>
</evidence>
<dbReference type="CDD" id="cd02440">
    <property type="entry name" value="AdoMet_MTases"/>
    <property type="match status" value="1"/>
</dbReference>
<dbReference type="PANTHER" id="PTHR43591:SF24">
    <property type="entry name" value="2-METHOXY-6-POLYPRENYL-1,4-BENZOQUINOL METHYLASE, MITOCHONDRIAL"/>
    <property type="match status" value="1"/>
</dbReference>
<dbReference type="EMBL" id="RBXO01000001">
    <property type="protein sequence ID" value="RKT52088.1"/>
    <property type="molecule type" value="Genomic_DNA"/>
</dbReference>
<evidence type="ECO:0000313" key="3">
    <source>
        <dbReference type="Proteomes" id="UP000282084"/>
    </source>
</evidence>
<dbReference type="GO" id="GO:0032259">
    <property type="term" value="P:methylation"/>
    <property type="evidence" value="ECO:0007669"/>
    <property type="project" value="UniProtKB-KW"/>
</dbReference>
<accession>A0A495VWM2</accession>
<dbReference type="Gene3D" id="3.40.50.150">
    <property type="entry name" value="Vaccinia Virus protein VP39"/>
    <property type="match status" value="1"/>
</dbReference>
<protein>
    <submittedName>
        <fullName evidence="2">Methyltransferase family protein</fullName>
    </submittedName>
</protein>
<sequence length="267" mass="28899">MTDDSAREELRRAIYGPRDLSTLPVFAGGFINFGYWDGIPLDGPITVEQRIASQGALYDVALDALDVTGRRVLEVGCGRGVGVSRVLRRQPRLVRGIDLVPEQVDRARRTAPDERVGFSVGSASAIPFPDGSFDRLLSVEAAQHFEDLTGFAREAARVLAPAGRLVVTTFFAGRDDAGPELAGLLETFASGLDLAHPVDRFTDDLRAAGLADVRADRIGSHVWPGLDRWVALGEDPDGWGRNWLVAVDRGLLDYYLVTARKPAGSTS</sequence>
<dbReference type="OrthoDB" id="9769602at2"/>
<evidence type="ECO:0000313" key="2">
    <source>
        <dbReference type="EMBL" id="RKT52088.1"/>
    </source>
</evidence>
<dbReference type="PANTHER" id="PTHR43591">
    <property type="entry name" value="METHYLTRANSFERASE"/>
    <property type="match status" value="1"/>
</dbReference>
<dbReference type="Proteomes" id="UP000282084">
    <property type="component" value="Unassembled WGS sequence"/>
</dbReference>
<dbReference type="AlphaFoldDB" id="A0A495VWM2"/>
<dbReference type="GO" id="GO:0008757">
    <property type="term" value="F:S-adenosylmethionine-dependent methyltransferase activity"/>
    <property type="evidence" value="ECO:0007669"/>
    <property type="project" value="InterPro"/>
</dbReference>
<keyword evidence="2" id="KW-0489">Methyltransferase</keyword>
<reference evidence="2 3" key="1">
    <citation type="submission" date="2018-10" db="EMBL/GenBank/DDBJ databases">
        <title>Sequencing the genomes of 1000 actinobacteria strains.</title>
        <authorList>
            <person name="Klenk H.-P."/>
        </authorList>
    </citation>
    <scope>NUCLEOTIDE SEQUENCE [LARGE SCALE GENOMIC DNA]</scope>
    <source>
        <strain evidence="2 3">DSM 43800</strain>
    </source>
</reference>
<organism evidence="2 3">
    <name type="scientific">Saccharothrix australiensis</name>
    <dbReference type="NCBI Taxonomy" id="2072"/>
    <lineage>
        <taxon>Bacteria</taxon>
        <taxon>Bacillati</taxon>
        <taxon>Actinomycetota</taxon>
        <taxon>Actinomycetes</taxon>
        <taxon>Pseudonocardiales</taxon>
        <taxon>Pseudonocardiaceae</taxon>
        <taxon>Saccharothrix</taxon>
    </lineage>
</organism>
<dbReference type="InterPro" id="IPR013216">
    <property type="entry name" value="Methyltransf_11"/>
</dbReference>
<keyword evidence="2" id="KW-0808">Transferase</keyword>
<proteinExistence type="predicted"/>